<organism evidence="4 5">
    <name type="scientific">Variovorax rhizosphaerae</name>
    <dbReference type="NCBI Taxonomy" id="1836200"/>
    <lineage>
        <taxon>Bacteria</taxon>
        <taxon>Pseudomonadati</taxon>
        <taxon>Pseudomonadota</taxon>
        <taxon>Betaproteobacteria</taxon>
        <taxon>Burkholderiales</taxon>
        <taxon>Comamonadaceae</taxon>
        <taxon>Variovorax</taxon>
    </lineage>
</organism>
<dbReference type="InterPro" id="IPR040372">
    <property type="entry name" value="YaeB-like"/>
</dbReference>
<dbReference type="PANTHER" id="PTHR12818:SF0">
    <property type="entry name" value="TRNA (ADENINE(37)-N6)-METHYLTRANSFERASE"/>
    <property type="match status" value="1"/>
</dbReference>
<dbReference type="PANTHER" id="PTHR12818">
    <property type="entry name" value="TRNA (ADENINE(37)-N6)-METHYLTRANSFERASE"/>
    <property type="match status" value="1"/>
</dbReference>
<dbReference type="RefSeq" id="WP_340346594.1">
    <property type="nucleotide sequence ID" value="NZ_JBBKZT010000019.1"/>
</dbReference>
<dbReference type="NCBIfam" id="TIGR00104">
    <property type="entry name" value="tRNA_TsaA"/>
    <property type="match status" value="1"/>
</dbReference>
<evidence type="ECO:0000256" key="2">
    <source>
        <dbReference type="ARBA" id="ARBA00033753"/>
    </source>
</evidence>
<keyword evidence="1" id="KW-0949">S-adenosyl-L-methionine</keyword>
<keyword evidence="5" id="KW-1185">Reference proteome</keyword>
<feature type="domain" description="TsaA-like" evidence="3">
    <location>
        <begin position="11"/>
        <end position="141"/>
    </location>
</feature>
<dbReference type="EMBL" id="JBBKZT010000019">
    <property type="protein sequence ID" value="MEJ8851079.1"/>
    <property type="molecule type" value="Genomic_DNA"/>
</dbReference>
<dbReference type="SUPFAM" id="SSF118196">
    <property type="entry name" value="YaeB-like"/>
    <property type="match status" value="1"/>
</dbReference>
<evidence type="ECO:0000256" key="1">
    <source>
        <dbReference type="ARBA" id="ARBA00022691"/>
    </source>
</evidence>
<evidence type="ECO:0000259" key="3">
    <source>
        <dbReference type="PROSITE" id="PS51668"/>
    </source>
</evidence>
<comment type="caution">
    <text evidence="4">The sequence shown here is derived from an EMBL/GenBank/DDBJ whole genome shotgun (WGS) entry which is preliminary data.</text>
</comment>
<evidence type="ECO:0000313" key="4">
    <source>
        <dbReference type="EMBL" id="MEJ8851079.1"/>
    </source>
</evidence>
<sequence>MTTTDLDPITCRPIGFVRSLFKQVEGMPIQAVASQDMARLEVHADFAPGLRDIEGFDYLTLITHMHLCTREPLEVTPFLDTASHGVFATRSPTRPNRLGLSIVRLLRVEGATLHFSGNDMVDGTPVLDIKPYVPRFDVRQTERIGWFADKLEALPTALADRRMT</sequence>
<proteinExistence type="inferred from homology"/>
<dbReference type="Pfam" id="PF01980">
    <property type="entry name" value="TrmO_N"/>
    <property type="match status" value="1"/>
</dbReference>
<name>A0ABU8WUK2_9BURK</name>
<dbReference type="PROSITE" id="PS51668">
    <property type="entry name" value="TSAA_2"/>
    <property type="match status" value="1"/>
</dbReference>
<accession>A0ABU8WUK2</accession>
<dbReference type="CDD" id="cd09281">
    <property type="entry name" value="UPF0066"/>
    <property type="match status" value="1"/>
</dbReference>
<gene>
    <name evidence="4" type="primary">tsaA</name>
    <name evidence="4" type="ORF">WKW82_30875</name>
</gene>
<dbReference type="InterPro" id="IPR023368">
    <property type="entry name" value="UPF0066_cons_site"/>
</dbReference>
<reference evidence="4 5" key="1">
    <citation type="submission" date="2024-03" db="EMBL/GenBank/DDBJ databases">
        <title>Novel species of the genus Variovorax.</title>
        <authorList>
            <person name="Liu Q."/>
            <person name="Xin Y.-H."/>
        </authorList>
    </citation>
    <scope>NUCLEOTIDE SEQUENCE [LARGE SCALE GENOMIC DNA]</scope>
    <source>
        <strain evidence="4 5">KACC 18900</strain>
    </source>
</reference>
<dbReference type="Gene3D" id="2.40.30.70">
    <property type="entry name" value="YaeB-like"/>
    <property type="match status" value="1"/>
</dbReference>
<comment type="similarity">
    <text evidence="2">Belongs to the tRNA methyltransferase O family.</text>
</comment>
<protein>
    <submittedName>
        <fullName evidence="4">tRNA (N6-threonylcarbamoyladenosine(37)-N6)-methyltransferase TrmO</fullName>
    </submittedName>
</protein>
<dbReference type="InterPro" id="IPR036413">
    <property type="entry name" value="YaeB-like_sf"/>
</dbReference>
<dbReference type="InterPro" id="IPR036414">
    <property type="entry name" value="YaeB_N_sf"/>
</dbReference>
<dbReference type="InterPro" id="IPR023370">
    <property type="entry name" value="TrmO-like_N"/>
</dbReference>
<evidence type="ECO:0000313" key="5">
    <source>
        <dbReference type="Proteomes" id="UP001385892"/>
    </source>
</evidence>
<dbReference type="PROSITE" id="PS01318">
    <property type="entry name" value="TSAA_1"/>
    <property type="match status" value="1"/>
</dbReference>
<dbReference type="Proteomes" id="UP001385892">
    <property type="component" value="Unassembled WGS sequence"/>
</dbReference>